<evidence type="ECO:0000259" key="5">
    <source>
        <dbReference type="PROSITE" id="PS50994"/>
    </source>
</evidence>
<dbReference type="EC" id="3.1.26.4" evidence="2"/>
<dbReference type="InterPro" id="IPR000477">
    <property type="entry name" value="RT_dom"/>
</dbReference>
<feature type="region of interest" description="Disordered" evidence="4">
    <location>
        <begin position="128"/>
        <end position="162"/>
    </location>
</feature>
<dbReference type="GO" id="GO:0004523">
    <property type="term" value="F:RNA-DNA hybrid ribonuclease activity"/>
    <property type="evidence" value="ECO:0007669"/>
    <property type="project" value="UniProtKB-EC"/>
</dbReference>
<dbReference type="SUPFAM" id="SSF56672">
    <property type="entry name" value="DNA/RNA polymerases"/>
    <property type="match status" value="1"/>
</dbReference>
<dbReference type="Pfam" id="PF03564">
    <property type="entry name" value="DUF1759"/>
    <property type="match status" value="1"/>
</dbReference>
<dbReference type="InterPro" id="IPR001584">
    <property type="entry name" value="Integrase_cat-core"/>
</dbReference>
<reference evidence="6 7" key="1">
    <citation type="submission" date="2024-05" db="EMBL/GenBank/DDBJ databases">
        <title>Genome sequencing and assembly of Indian major carp, Cirrhinus mrigala (Hamilton, 1822).</title>
        <authorList>
            <person name="Mohindra V."/>
            <person name="Chowdhury L.M."/>
            <person name="Lal K."/>
            <person name="Jena J.K."/>
        </authorList>
    </citation>
    <scope>NUCLEOTIDE SEQUENCE [LARGE SCALE GENOMIC DNA]</scope>
    <source>
        <strain evidence="6">CM1030</strain>
        <tissue evidence="6">Blood</tissue>
    </source>
</reference>
<feature type="compositionally biased region" description="Low complexity" evidence="4">
    <location>
        <begin position="131"/>
        <end position="144"/>
    </location>
</feature>
<dbReference type="InterPro" id="IPR041588">
    <property type="entry name" value="Integrase_H2C2"/>
</dbReference>
<proteinExistence type="inferred from homology"/>
<dbReference type="EMBL" id="JAMKFB020000712">
    <property type="protein sequence ID" value="KAL0148118.1"/>
    <property type="molecule type" value="Genomic_DNA"/>
</dbReference>
<feature type="compositionally biased region" description="Polar residues" evidence="4">
    <location>
        <begin position="147"/>
        <end position="162"/>
    </location>
</feature>
<dbReference type="Gene3D" id="3.30.70.270">
    <property type="match status" value="1"/>
</dbReference>
<organism evidence="6 7">
    <name type="scientific">Cirrhinus mrigala</name>
    <name type="common">Mrigala</name>
    <dbReference type="NCBI Taxonomy" id="683832"/>
    <lineage>
        <taxon>Eukaryota</taxon>
        <taxon>Metazoa</taxon>
        <taxon>Chordata</taxon>
        <taxon>Craniata</taxon>
        <taxon>Vertebrata</taxon>
        <taxon>Euteleostomi</taxon>
        <taxon>Actinopterygii</taxon>
        <taxon>Neopterygii</taxon>
        <taxon>Teleostei</taxon>
        <taxon>Ostariophysi</taxon>
        <taxon>Cypriniformes</taxon>
        <taxon>Cyprinidae</taxon>
        <taxon>Labeoninae</taxon>
        <taxon>Labeonini</taxon>
        <taxon>Cirrhinus</taxon>
    </lineage>
</organism>
<dbReference type="InterPro" id="IPR012337">
    <property type="entry name" value="RNaseH-like_sf"/>
</dbReference>
<keyword evidence="3" id="KW-0175">Coiled coil</keyword>
<dbReference type="Gene3D" id="3.10.10.10">
    <property type="entry name" value="HIV Type 1 Reverse Transcriptase, subunit A, domain 1"/>
    <property type="match status" value="1"/>
</dbReference>
<dbReference type="CDD" id="cd01644">
    <property type="entry name" value="RT_pepA17"/>
    <property type="match status" value="1"/>
</dbReference>
<dbReference type="Pfam" id="PF18701">
    <property type="entry name" value="DUF5641"/>
    <property type="match status" value="1"/>
</dbReference>
<dbReference type="GO" id="GO:0006259">
    <property type="term" value="P:DNA metabolic process"/>
    <property type="evidence" value="ECO:0007669"/>
    <property type="project" value="UniProtKB-ARBA"/>
</dbReference>
<gene>
    <name evidence="6" type="ORF">M9458_056588</name>
</gene>
<dbReference type="Gene3D" id="3.30.420.10">
    <property type="entry name" value="Ribonuclease H-like superfamily/Ribonuclease H"/>
    <property type="match status" value="1"/>
</dbReference>
<dbReference type="InterPro" id="IPR043502">
    <property type="entry name" value="DNA/RNA_pol_sf"/>
</dbReference>
<sequence length="1700" mass="189381">SFHCPSQPRSSSRKTSRSGASSHSRTSRRSVTSTGVYLPPELSSVQTAILEEKIKQRQLDSLRQQVAEDSLADVEYQRLQAQAKEAQHIQEEALRAKEVLSKQLERQRKLQQAETELEVAKLVSSMLVKDSGSTTPVPTSSPGSHLSPPQLQPATQSPAVTSTIHTRHAEQSIFDDSWVSQPSFRPLQLTAESRSAPFTAVPHLLPQGVSSPVSKVSQTTPITVPFCTVLSATNVVSQPHLGAPVMSTAALPLSASMPSVLQPPFTTTLQLPTMPYTVPQTVILPATTHARLLQPPVTSHQAPVLQPTGPSHAQPPPFLHDSHPAHTGTELLFASAYGIPQPKLPVFESGNESDFALQKLALDNLLTNHSHLSEQYKYHVLLSHLKLPSAQQLAKAYMYHPRPYSAALQALQDKYGQPRKLVQSQLGVIMSTPPIRMGDAIAFDSFALSVQSLVGMLRTLEGQNGYKLMCGSHVDRLLTTWLETKSQAKRISNRAATLFQSESSKSHGRATMSTRPKERATPVLLANERGTRPSGSAAPKPSTKLKPYCPHCDNRDHYLNSCDQFKKLTTAQIVTWIKEGNRCWRCGRARAVETCNLKRPCKVCKELHFTVLHDSINDTSKAVLMVNMPFTRIYLDRPNRSPKVMLKVVKVLLHHGHRTMETHAVLDDGSERTIVLQPAVQQLKLTGTPELLPLQTIQQCHTELEGLSISFEVSSVTKPMVKFAICNAFTATGLCLVEHNYPVTALQNAYRHLKDLPLPPVDRVKPLLLIGSDNPRLLTPIQPICEGPIGGPIAVCTQLGWCLQGAMSPMQSSRGRQQCLHIMTAPARDELIHHVERLWQVDTLPYNEKISHQNSTIRVNVDGVQRYATPLLRRTPVSSLHAEKDAVLSSLRSTEHRLARDLEMAKAYCTEIQKLEVASYVAKITAEEADKSTESWYIPHHVVHHNGKNRIDFNCSFQHQGQSLNSQLLPGPTLGPSLLGDLLRFRQHAVAISGDIKGMFHQVHLLPKGKPVLRFLWRDMCRDKEPDIYEWQVLPFGTTCSPCCAIFALQHHAQGHKSDMPELVDIVENSFYVDNCLYSTPTANEAKDVVDGLHQLLAEGGFDLRQWACNVPSVIQHLPTEALSTNSERWLTKASTDLQEPTLGLRWNCLNDTLGYNLRSTETLEPTMRNMYKTLASVLFGARVAEIQTLTDTAEWRYVDSAHNPADHITRGLTLAELIGPHQWSSGPAFLLKSADQWPSISMIEVEPKLSELKKAAFVSTISVNNPSLPDPNQFSTWQDLIQATVRSLHGAAAADSDSSGDAADYIEAEKLLLAQAQSDLFPLEVKALKTGQSIPTDSRLSSLAPAFDEATGLIWLLIKETDQQLLHPGSERVLAELRRQYWVLRGREAIRKYQHTCRDCQFWHAKPQTPQMADLPSSRLQLYKPPIYSTGVDCFGPFAVKVGRRQKKRWGVLYTCMTTRCVHLDLLEQLDTDAFLLSLRCFIARRGKPMELLCDDGTNFVGGDRELRETFNAMTPKLQELLAEQRIRFRFNPPSAPHFGGTWERKVKSVKSALRVILREQSVPEPVLRTLLVEVEGILNSKPLGYVSSDVADLDPVTPNLLLIGRRDASLPQVLYDSNNLLGRRRWRHSQVLADNFWTAFIRHHLPSLQDREKWRKDGKELTVGQVVLIVDPQLPRALWPVGTVTETLAGADGKIRTA</sequence>
<name>A0ABD0MCX7_CIRMR</name>
<evidence type="ECO:0000313" key="7">
    <source>
        <dbReference type="Proteomes" id="UP001529510"/>
    </source>
</evidence>
<feature type="compositionally biased region" description="Low complexity" evidence="4">
    <location>
        <begin position="17"/>
        <end position="34"/>
    </location>
</feature>
<dbReference type="SUPFAM" id="SSF53098">
    <property type="entry name" value="Ribonuclease H-like"/>
    <property type="match status" value="1"/>
</dbReference>
<evidence type="ECO:0000256" key="2">
    <source>
        <dbReference type="ARBA" id="ARBA00012180"/>
    </source>
</evidence>
<dbReference type="PANTHER" id="PTHR47331">
    <property type="entry name" value="PHD-TYPE DOMAIN-CONTAINING PROTEIN"/>
    <property type="match status" value="1"/>
</dbReference>
<feature type="region of interest" description="Disordered" evidence="4">
    <location>
        <begin position="1"/>
        <end position="38"/>
    </location>
</feature>
<dbReference type="Pfam" id="PF17921">
    <property type="entry name" value="Integrase_H2C2"/>
    <property type="match status" value="1"/>
</dbReference>
<evidence type="ECO:0000256" key="1">
    <source>
        <dbReference type="ARBA" id="ARBA00010879"/>
    </source>
</evidence>
<comment type="caution">
    <text evidence="6">The sequence shown here is derived from an EMBL/GenBank/DDBJ whole genome shotgun (WGS) entry which is preliminary data.</text>
</comment>
<protein>
    <recommendedName>
        <fullName evidence="2">ribonuclease H</fullName>
        <ecNumber evidence="2">3.1.26.4</ecNumber>
    </recommendedName>
</protein>
<dbReference type="Proteomes" id="UP001529510">
    <property type="component" value="Unassembled WGS sequence"/>
</dbReference>
<comment type="similarity">
    <text evidence="1">Belongs to the beta type-B retroviral polymerase family. HERV class-II K(HML-2) pol subfamily.</text>
</comment>
<feature type="compositionally biased region" description="Low complexity" evidence="4">
    <location>
        <begin position="1"/>
        <end position="10"/>
    </location>
</feature>
<feature type="region of interest" description="Disordered" evidence="4">
    <location>
        <begin position="499"/>
        <end position="543"/>
    </location>
</feature>
<dbReference type="InterPro" id="IPR040676">
    <property type="entry name" value="DUF5641"/>
</dbReference>
<feature type="non-terminal residue" evidence="6">
    <location>
        <position position="1"/>
    </location>
</feature>
<dbReference type="PROSITE" id="PS50994">
    <property type="entry name" value="INTEGRASE"/>
    <property type="match status" value="1"/>
</dbReference>
<evidence type="ECO:0000256" key="4">
    <source>
        <dbReference type="SAM" id="MobiDB-lite"/>
    </source>
</evidence>
<keyword evidence="7" id="KW-1185">Reference proteome</keyword>
<feature type="domain" description="Integrase catalytic" evidence="5">
    <location>
        <begin position="1422"/>
        <end position="1608"/>
    </location>
</feature>
<dbReference type="Pfam" id="PF00078">
    <property type="entry name" value="RVT_1"/>
    <property type="match status" value="1"/>
</dbReference>
<dbReference type="InterPro" id="IPR043128">
    <property type="entry name" value="Rev_trsase/Diguanyl_cyclase"/>
</dbReference>
<dbReference type="InterPro" id="IPR005312">
    <property type="entry name" value="DUF1759"/>
</dbReference>
<evidence type="ECO:0000256" key="3">
    <source>
        <dbReference type="SAM" id="Coils"/>
    </source>
</evidence>
<dbReference type="PANTHER" id="PTHR47331:SF5">
    <property type="entry name" value="RIBONUCLEASE H"/>
    <property type="match status" value="1"/>
</dbReference>
<dbReference type="InterPro" id="IPR036397">
    <property type="entry name" value="RNaseH_sf"/>
</dbReference>
<feature type="coiled-coil region" evidence="3">
    <location>
        <begin position="76"/>
        <end position="114"/>
    </location>
</feature>
<evidence type="ECO:0000313" key="6">
    <source>
        <dbReference type="EMBL" id="KAL0148118.1"/>
    </source>
</evidence>
<accession>A0ABD0MCX7</accession>